<comment type="caution">
    <text evidence="2">The sequence shown here is derived from an EMBL/GenBank/DDBJ whole genome shotgun (WGS) entry which is preliminary data.</text>
</comment>
<organism evidence="2">
    <name type="scientific">mine drainage metagenome</name>
    <dbReference type="NCBI Taxonomy" id="410659"/>
    <lineage>
        <taxon>unclassified sequences</taxon>
        <taxon>metagenomes</taxon>
        <taxon>ecological metagenomes</taxon>
    </lineage>
</organism>
<evidence type="ECO:0000256" key="1">
    <source>
        <dbReference type="SAM" id="MobiDB-lite"/>
    </source>
</evidence>
<reference evidence="2" key="1">
    <citation type="submission" date="2009-10" db="EMBL/GenBank/DDBJ databases">
        <title>Diversity of trophic interactions inside an arsenic-rich microbial ecosystem.</title>
        <authorList>
            <person name="Bertin P.N."/>
            <person name="Heinrich-Salmeron A."/>
            <person name="Pelletier E."/>
            <person name="Goulhen-Chollet F."/>
            <person name="Arsene-Ploetze F."/>
            <person name="Gallien S."/>
            <person name="Calteau A."/>
            <person name="Vallenet D."/>
            <person name="Casiot C."/>
            <person name="Chane-Woon-Ming B."/>
            <person name="Giloteaux L."/>
            <person name="Barakat M."/>
            <person name="Bonnefoy V."/>
            <person name="Bruneel O."/>
            <person name="Chandler M."/>
            <person name="Cleiss J."/>
            <person name="Duran R."/>
            <person name="Elbaz-Poulichet F."/>
            <person name="Fonknechten N."/>
            <person name="Lauga B."/>
            <person name="Mornico D."/>
            <person name="Ortet P."/>
            <person name="Schaeffer C."/>
            <person name="Siguier P."/>
            <person name="Alexander Thil Smith A."/>
            <person name="Van Dorsselaer A."/>
            <person name="Weissenbach J."/>
            <person name="Medigue C."/>
            <person name="Le Paslier D."/>
        </authorList>
    </citation>
    <scope>NUCLEOTIDE SEQUENCE</scope>
</reference>
<dbReference type="EMBL" id="CABM01000048">
    <property type="protein sequence ID" value="CBH97949.1"/>
    <property type="molecule type" value="Genomic_DNA"/>
</dbReference>
<accession>E6PSP2</accession>
<evidence type="ECO:0000313" key="2">
    <source>
        <dbReference type="EMBL" id="CBH97949.1"/>
    </source>
</evidence>
<feature type="region of interest" description="Disordered" evidence="1">
    <location>
        <begin position="1"/>
        <end position="35"/>
    </location>
</feature>
<gene>
    <name evidence="2" type="ORF">CARN2_3425</name>
</gene>
<feature type="compositionally biased region" description="Polar residues" evidence="1">
    <location>
        <begin position="1"/>
        <end position="15"/>
    </location>
</feature>
<protein>
    <submittedName>
        <fullName evidence="2">Uncharacterized protein</fullName>
    </submittedName>
</protein>
<dbReference type="AlphaFoldDB" id="E6PSP2"/>
<sequence length="93" mass="9787">MNQAILNTPAQQADSTAIHDRASTPAGGKAKPTPNLPSFVINSALEFMQKQAAAKGVSVSKTEILFTITQDPKGNAAKRFEALCDLGFKTVLG</sequence>
<proteinExistence type="predicted"/>
<name>E6PSP2_9ZZZZ</name>